<sequence>MTINESRVVKSHQAFVRKLRTVIPHRRTGSTWLWIQSGARTPRARIARNGISLRHIDAPAQLRKVWNSHYGPRMGHRMWMTMDVRDSILGHMGDFFIAEPTTEHQGRLGQNQTTDEETLYMKFIDKWFSSHWAHSVVHRQKPLTVSQALADIPIGLLGWFWDVNCATSNGYPYTEKELITDAMMMYISGPYAGIRAYLGFQFCNPVLRVILASVVIIDTDTSHNFPTQTCPRGSFNGVWAMARSLTLATLGSQ</sequence>
<dbReference type="EMBL" id="MLGG01000011">
    <property type="protein sequence ID" value="KAK1461258.1"/>
    <property type="molecule type" value="Genomic_DNA"/>
</dbReference>
<protein>
    <submittedName>
        <fullName evidence="1">Uncharacterized protein</fullName>
    </submittedName>
</protein>
<evidence type="ECO:0000313" key="2">
    <source>
        <dbReference type="Proteomes" id="UP001239795"/>
    </source>
</evidence>
<name>A0AAI9UQG5_9PEZI</name>
<reference evidence="1 2" key="1">
    <citation type="submission" date="2016-10" db="EMBL/GenBank/DDBJ databases">
        <title>The genome sequence of Colletotrichum fioriniae PJ7.</title>
        <authorList>
            <person name="Baroncelli R."/>
        </authorList>
    </citation>
    <scope>NUCLEOTIDE SEQUENCE [LARGE SCALE GENOMIC DNA]</scope>
    <source>
        <strain evidence="1">Col 31</strain>
    </source>
</reference>
<gene>
    <name evidence="1" type="ORF">CMEL01_14894</name>
</gene>
<organism evidence="1 2">
    <name type="scientific">Colletotrichum melonis</name>
    <dbReference type="NCBI Taxonomy" id="1209925"/>
    <lineage>
        <taxon>Eukaryota</taxon>
        <taxon>Fungi</taxon>
        <taxon>Dikarya</taxon>
        <taxon>Ascomycota</taxon>
        <taxon>Pezizomycotina</taxon>
        <taxon>Sordariomycetes</taxon>
        <taxon>Hypocreomycetidae</taxon>
        <taxon>Glomerellales</taxon>
        <taxon>Glomerellaceae</taxon>
        <taxon>Colletotrichum</taxon>
        <taxon>Colletotrichum acutatum species complex</taxon>
    </lineage>
</organism>
<dbReference type="Proteomes" id="UP001239795">
    <property type="component" value="Unassembled WGS sequence"/>
</dbReference>
<evidence type="ECO:0000313" key="1">
    <source>
        <dbReference type="EMBL" id="KAK1461258.1"/>
    </source>
</evidence>
<proteinExistence type="predicted"/>
<dbReference type="InterPro" id="IPR029058">
    <property type="entry name" value="AB_hydrolase_fold"/>
</dbReference>
<keyword evidence="2" id="KW-1185">Reference proteome</keyword>
<comment type="caution">
    <text evidence="1">The sequence shown here is derived from an EMBL/GenBank/DDBJ whole genome shotgun (WGS) entry which is preliminary data.</text>
</comment>
<dbReference type="AlphaFoldDB" id="A0AAI9UQG5"/>
<dbReference type="Gene3D" id="3.40.50.1820">
    <property type="entry name" value="alpha/beta hydrolase"/>
    <property type="match status" value="1"/>
</dbReference>
<accession>A0AAI9UQG5</accession>